<dbReference type="RefSeq" id="XP_064708497.1">
    <property type="nucleotide sequence ID" value="XM_064855837.1"/>
</dbReference>
<dbReference type="AlphaFoldDB" id="A0AAV9NKA2"/>
<dbReference type="GeneID" id="89980460"/>
<keyword evidence="2" id="KW-1185">Reference proteome</keyword>
<evidence type="ECO:0000313" key="1">
    <source>
        <dbReference type="EMBL" id="KAK5056781.1"/>
    </source>
</evidence>
<name>A0AAV9NKA2_9EURO</name>
<reference evidence="1 2" key="1">
    <citation type="submission" date="2023-08" db="EMBL/GenBank/DDBJ databases">
        <title>Black Yeasts Isolated from many extreme environments.</title>
        <authorList>
            <person name="Coleine C."/>
            <person name="Stajich J.E."/>
            <person name="Selbmann L."/>
        </authorList>
    </citation>
    <scope>NUCLEOTIDE SEQUENCE [LARGE SCALE GENOMIC DNA]</scope>
    <source>
        <strain evidence="1 2">CCFEE 5792</strain>
    </source>
</reference>
<dbReference type="Proteomes" id="UP001358417">
    <property type="component" value="Unassembled WGS sequence"/>
</dbReference>
<evidence type="ECO:0000313" key="2">
    <source>
        <dbReference type="Proteomes" id="UP001358417"/>
    </source>
</evidence>
<sequence length="123" mass="14110">MAARRNLRGTAELVVDTIVDRAVDIERNYRPGVDLSMGIATYNAIPIATSTRALGEWVLPREKIYQHRWYIASLWGGRSANIMGTAIHTDFFASLFSSIDVHNYSHVHYTLQFQARERERTKQ</sequence>
<proteinExistence type="predicted"/>
<accession>A0AAV9NKA2</accession>
<protein>
    <submittedName>
        <fullName evidence="1">Uncharacterized protein</fullName>
    </submittedName>
</protein>
<gene>
    <name evidence="1" type="ORF">LTR84_012313</name>
</gene>
<dbReference type="EMBL" id="JAVRRD010000007">
    <property type="protein sequence ID" value="KAK5056781.1"/>
    <property type="molecule type" value="Genomic_DNA"/>
</dbReference>
<comment type="caution">
    <text evidence="1">The sequence shown here is derived from an EMBL/GenBank/DDBJ whole genome shotgun (WGS) entry which is preliminary data.</text>
</comment>
<organism evidence="1 2">
    <name type="scientific">Exophiala bonariae</name>
    <dbReference type="NCBI Taxonomy" id="1690606"/>
    <lineage>
        <taxon>Eukaryota</taxon>
        <taxon>Fungi</taxon>
        <taxon>Dikarya</taxon>
        <taxon>Ascomycota</taxon>
        <taxon>Pezizomycotina</taxon>
        <taxon>Eurotiomycetes</taxon>
        <taxon>Chaetothyriomycetidae</taxon>
        <taxon>Chaetothyriales</taxon>
        <taxon>Herpotrichiellaceae</taxon>
        <taxon>Exophiala</taxon>
    </lineage>
</organism>